<keyword evidence="1" id="KW-1133">Transmembrane helix</keyword>
<dbReference type="EMBL" id="AONQ01000015">
    <property type="protein sequence ID" value="EME70615.1"/>
    <property type="molecule type" value="Genomic_DNA"/>
</dbReference>
<feature type="transmembrane region" description="Helical" evidence="1">
    <location>
        <begin position="95"/>
        <end position="114"/>
    </location>
</feature>
<evidence type="ECO:0000313" key="3">
    <source>
        <dbReference type="Proteomes" id="UP000011744"/>
    </source>
</evidence>
<name>M2Z8J0_9PROT</name>
<evidence type="ECO:0000313" key="2">
    <source>
        <dbReference type="EMBL" id="EME70615.1"/>
    </source>
</evidence>
<evidence type="ECO:0000256" key="1">
    <source>
        <dbReference type="SAM" id="Phobius"/>
    </source>
</evidence>
<dbReference type="PATRIC" id="fig|1244869.3.peg.1540"/>
<reference evidence="2 3" key="1">
    <citation type="journal article" date="2014" name="Genome Announc.">
        <title>Draft Genome Sequence of Magnetospirillum sp. Strain SO-1, a Freshwater Magnetotactic Bacterium Isolated from the Ol'khovka River, Russia.</title>
        <authorList>
            <person name="Grouzdev D.S."/>
            <person name="Dziuba M.V."/>
            <person name="Sukhacheva M.S."/>
            <person name="Mardanov A.V."/>
            <person name="Beletskiy A.V."/>
            <person name="Kuznetsov B.B."/>
            <person name="Skryabin K.G."/>
        </authorList>
    </citation>
    <scope>NUCLEOTIDE SEQUENCE [LARGE SCALE GENOMIC DNA]</scope>
    <source>
        <strain evidence="2 3">SO-1</strain>
    </source>
</reference>
<dbReference type="RefSeq" id="WP_008616043.1">
    <property type="nucleotide sequence ID" value="NZ_AONQ01000015.1"/>
</dbReference>
<sequence length="174" mass="19053">MVSELLRPDSEFSRAVYKEIRPAIPRAHWPVEALRATFTPTNDGLALIAHFEGLAPNYAALAAQVVLQAKVDMVLVSPVAALASAVVYSRRWRDTFLYALVPVLFAIPLMAPLGGLAMRASMVLFALNAAALLLSHFRLLQRRGALQQGRFIAEIPTPGLRIKVPQGTPVHHQE</sequence>
<comment type="caution">
    <text evidence="2">The sequence shown here is derived from an EMBL/GenBank/DDBJ whole genome shotgun (WGS) entry which is preliminary data.</text>
</comment>
<accession>M2Z8J0</accession>
<gene>
    <name evidence="2" type="ORF">H261_07608</name>
</gene>
<keyword evidence="1" id="KW-0812">Transmembrane</keyword>
<dbReference type="STRING" id="1244869.H261_07608"/>
<keyword evidence="3" id="KW-1185">Reference proteome</keyword>
<keyword evidence="1" id="KW-0472">Membrane</keyword>
<feature type="transmembrane region" description="Helical" evidence="1">
    <location>
        <begin position="120"/>
        <end position="140"/>
    </location>
</feature>
<proteinExistence type="predicted"/>
<dbReference type="AlphaFoldDB" id="M2Z8J0"/>
<organism evidence="2 3">
    <name type="scientific">Paramagnetospirillum caucaseum</name>
    <dbReference type="NCBI Taxonomy" id="1244869"/>
    <lineage>
        <taxon>Bacteria</taxon>
        <taxon>Pseudomonadati</taxon>
        <taxon>Pseudomonadota</taxon>
        <taxon>Alphaproteobacteria</taxon>
        <taxon>Rhodospirillales</taxon>
        <taxon>Magnetospirillaceae</taxon>
        <taxon>Paramagnetospirillum</taxon>
    </lineage>
</organism>
<protein>
    <submittedName>
        <fullName evidence="2">Uncharacterized protein</fullName>
    </submittedName>
</protein>
<dbReference type="Proteomes" id="UP000011744">
    <property type="component" value="Unassembled WGS sequence"/>
</dbReference>
<dbReference type="OrthoDB" id="7356138at2"/>